<dbReference type="EMBL" id="AP026073">
    <property type="protein sequence ID" value="BDM70543.1"/>
    <property type="molecule type" value="Genomic_DNA"/>
</dbReference>
<proteinExistence type="predicted"/>
<evidence type="ECO:0000313" key="3">
    <source>
        <dbReference type="Proteomes" id="UP001059597"/>
    </source>
</evidence>
<name>A0ABM7ZW27_STRNI</name>
<protein>
    <submittedName>
        <fullName evidence="2">Uncharacterized protein</fullName>
    </submittedName>
</protein>
<keyword evidence="3" id="KW-1185">Reference proteome</keyword>
<gene>
    <name evidence="2" type="ORF">HEK616_40300</name>
</gene>
<evidence type="ECO:0000256" key="1">
    <source>
        <dbReference type="SAM" id="MobiDB-lite"/>
    </source>
</evidence>
<dbReference type="Proteomes" id="UP001059597">
    <property type="component" value="Chromosome"/>
</dbReference>
<feature type="region of interest" description="Disordered" evidence="1">
    <location>
        <begin position="18"/>
        <end position="43"/>
    </location>
</feature>
<accession>A0ABM7ZW27</accession>
<sequence length="94" mass="10532">MWITTANYRATPVECHAASPDSYSMTERQRTLTPPVQLMDPYGDLTKEPVADCDVCTALVTQRAEARERRDYAAAAIASTEIACHPHNGRRRRP</sequence>
<evidence type="ECO:0000313" key="2">
    <source>
        <dbReference type="EMBL" id="BDM70543.1"/>
    </source>
</evidence>
<feature type="compositionally biased region" description="Polar residues" evidence="1">
    <location>
        <begin position="21"/>
        <end position="34"/>
    </location>
</feature>
<reference evidence="2" key="1">
    <citation type="submission" date="2022-06" db="EMBL/GenBank/DDBJ databases">
        <title>Complete genome sequence of Streptomyces nigrescens HEK616.</title>
        <authorList>
            <person name="Asamizu S."/>
            <person name="Onaka H."/>
        </authorList>
    </citation>
    <scope>NUCLEOTIDE SEQUENCE</scope>
    <source>
        <strain evidence="2">HEK616</strain>
    </source>
</reference>
<organism evidence="2 3">
    <name type="scientific">Streptomyces nigrescens</name>
    <dbReference type="NCBI Taxonomy" id="1920"/>
    <lineage>
        <taxon>Bacteria</taxon>
        <taxon>Bacillati</taxon>
        <taxon>Actinomycetota</taxon>
        <taxon>Actinomycetes</taxon>
        <taxon>Kitasatosporales</taxon>
        <taxon>Streptomycetaceae</taxon>
        <taxon>Streptomyces</taxon>
    </lineage>
</organism>